<evidence type="ECO:0000256" key="2">
    <source>
        <dbReference type="ARBA" id="ARBA00012438"/>
    </source>
</evidence>
<dbReference type="SMART" id="SM00220">
    <property type="entry name" value="S_TKc"/>
    <property type="match status" value="1"/>
</dbReference>
<dbReference type="Gene3D" id="1.10.287.130">
    <property type="match status" value="1"/>
</dbReference>
<dbReference type="eggNOG" id="COG4191">
    <property type="taxonomic scope" value="Bacteria"/>
</dbReference>
<dbReference type="InterPro" id="IPR053159">
    <property type="entry name" value="Hybrid_Histidine_Kinase"/>
</dbReference>
<evidence type="ECO:0000259" key="5">
    <source>
        <dbReference type="PROSITE" id="PS50109"/>
    </source>
</evidence>
<evidence type="ECO:0000259" key="6">
    <source>
        <dbReference type="PROSITE" id="PS50112"/>
    </source>
</evidence>
<gene>
    <name evidence="7" type="ordered locus">Ppro_3410</name>
</gene>
<comment type="catalytic activity">
    <reaction evidence="1">
        <text>ATP + protein L-histidine = ADP + protein N-phospho-L-histidine.</text>
        <dbReference type="EC" id="2.7.13.3"/>
    </reaction>
</comment>
<dbReference type="PANTHER" id="PTHR43642">
    <property type="entry name" value="HYBRID SIGNAL TRANSDUCTION HISTIDINE KINASE G"/>
    <property type="match status" value="1"/>
</dbReference>
<dbReference type="Gene3D" id="3.30.450.20">
    <property type="entry name" value="PAS domain"/>
    <property type="match status" value="1"/>
</dbReference>
<dbReference type="SMART" id="SM00091">
    <property type="entry name" value="PAS"/>
    <property type="match status" value="1"/>
</dbReference>
<dbReference type="PROSITE" id="PS50112">
    <property type="entry name" value="PAS"/>
    <property type="match status" value="1"/>
</dbReference>
<dbReference type="KEGG" id="ppd:Ppro_3410"/>
<dbReference type="PROSITE" id="PS50011">
    <property type="entry name" value="PROTEIN_KINASE_DOM"/>
    <property type="match status" value="1"/>
</dbReference>
<dbReference type="EC" id="2.7.13.3" evidence="2"/>
<dbReference type="SUPFAM" id="SSF52540">
    <property type="entry name" value="P-loop containing nucleoside triphosphate hydrolases"/>
    <property type="match status" value="1"/>
</dbReference>
<dbReference type="InterPro" id="IPR029016">
    <property type="entry name" value="GAF-like_dom_sf"/>
</dbReference>
<dbReference type="SMART" id="SM00388">
    <property type="entry name" value="HisKA"/>
    <property type="match status" value="1"/>
</dbReference>
<dbReference type="eggNOG" id="COG2202">
    <property type="taxonomic scope" value="Bacteria"/>
</dbReference>
<feature type="domain" description="Histidine kinase" evidence="5">
    <location>
        <begin position="1563"/>
        <end position="1779"/>
    </location>
</feature>
<keyword evidence="3" id="KW-0597">Phosphoprotein</keyword>
<keyword evidence="8" id="KW-1185">Reference proteome</keyword>
<dbReference type="NCBIfam" id="TIGR00229">
    <property type="entry name" value="sensory_box"/>
    <property type="match status" value="1"/>
</dbReference>
<dbReference type="SUPFAM" id="SSF55874">
    <property type="entry name" value="ATPase domain of HSP90 chaperone/DNA topoisomerase II/histidine kinase"/>
    <property type="match status" value="1"/>
</dbReference>
<dbReference type="Proteomes" id="UP000006732">
    <property type="component" value="Chromosome"/>
</dbReference>
<dbReference type="Gene3D" id="3.30.450.40">
    <property type="match status" value="1"/>
</dbReference>
<dbReference type="GO" id="GO:0005524">
    <property type="term" value="F:ATP binding"/>
    <property type="evidence" value="ECO:0007669"/>
    <property type="project" value="InterPro"/>
</dbReference>
<dbReference type="InterPro" id="IPR003018">
    <property type="entry name" value="GAF"/>
</dbReference>
<evidence type="ECO:0000256" key="1">
    <source>
        <dbReference type="ARBA" id="ARBA00000085"/>
    </source>
</evidence>
<evidence type="ECO:0000313" key="7">
    <source>
        <dbReference type="EMBL" id="ABL01003.1"/>
    </source>
</evidence>
<dbReference type="InterPro" id="IPR000014">
    <property type="entry name" value="PAS"/>
</dbReference>
<proteinExistence type="predicted"/>
<dbReference type="PANTHER" id="PTHR43642:SF1">
    <property type="entry name" value="HYBRID SIGNAL TRANSDUCTION HISTIDINE KINASE G"/>
    <property type="match status" value="1"/>
</dbReference>
<dbReference type="Pfam" id="PF02518">
    <property type="entry name" value="HATPase_c"/>
    <property type="match status" value="1"/>
</dbReference>
<dbReference type="SMART" id="SM00387">
    <property type="entry name" value="HATPase_c"/>
    <property type="match status" value="1"/>
</dbReference>
<dbReference type="STRING" id="338966.Ppro_3410"/>
<dbReference type="InterPro" id="IPR027417">
    <property type="entry name" value="P-loop_NTPase"/>
</dbReference>
<dbReference type="RefSeq" id="WP_011737219.1">
    <property type="nucleotide sequence ID" value="NC_008609.1"/>
</dbReference>
<dbReference type="CDD" id="cd00130">
    <property type="entry name" value="PAS"/>
    <property type="match status" value="1"/>
</dbReference>
<dbReference type="SUPFAM" id="SSF47384">
    <property type="entry name" value="Homodimeric domain of signal transducing histidine kinase"/>
    <property type="match status" value="1"/>
</dbReference>
<accession>A1AUI2</accession>
<dbReference type="InterPro" id="IPR036097">
    <property type="entry name" value="HisK_dim/P_sf"/>
</dbReference>
<dbReference type="InterPro" id="IPR005467">
    <property type="entry name" value="His_kinase_dom"/>
</dbReference>
<dbReference type="SUPFAM" id="SSF55781">
    <property type="entry name" value="GAF domain-like"/>
    <property type="match status" value="1"/>
</dbReference>
<sequence>MAMERLRHEEAIIRRLNHLEHVSRLATATSPANALVLEDGGDISLAHLIVGQRLEIPRLLKLARQLADIVATVHGAGVTHRDINPGNILLSAEDAAPILIDFDHATTFAEERPPFIHHREIAGNLPYLAPEQTGRVGRPLDQRADLYGLGATLYELATGTPPFSAPDPLELIHQILTQEPTPPVEREPRLPRQLSLIIMRLLEKEPDRRYQSAEGLAHDLARLRDGDEQFDLGEQDFPLRFSPPSRLVGREQEIQALRSALERACAGQGACVLVSGAPGIGKTTLINELRPMVTARRGWFVSGKFDQYRRDHASDGVAQALRAMGCLLLAENEDELGRYRMRILDRVGSNAGLITAALPEFATLLGVAPAAISGDPLEAQVRLHQAGLELLRAVASPDHPLVMVVDDLQWANKGSIGFINTLLTSGELNGFLLVCAYRETEVAPLHPLSARLTAWQRLADAPVHLGLRNLPCADLSLMVADMLRLRTAEATELARSLSARTQGNPYDTMELLNALRRDGVLRLGRDGWRWDEAAIRRHVGQGDVIDLVAARITGMPTVTRDLLEVMACLGSETQTGLLAAATGLSATALQEAIRPALEDGLLVLEQGESTGSDGSCLVRFRHDRVQQAAHDGLEPSRRSRLQLTLGRRLARLPEFVSLAAEQYLAALEMITASEERRFVAGLFHGAAGDARVSANHGAAERFLAASLELLTSLGMRGDDPACVALETEWHGALYCLARLDQADTVFHSLEQRCSDPLELVDAACIQINSLSNRNRQREAVALGLELLRRLGFPPPRDLEGEVQQGLRELYDWVADLDAERELMRREIDEPRMLAAARLLQRMVAPAFFYDPLVSAWLTLMSRRLWAEHGPCPALLAGLAGAPVVTTALRDDYETGYRIVRLALRVGEVHGYEPESSWVRHCFALFSAHWAEPLEGSIGQALQARRGLLQGGDLQYACFTFHTSLAALLECGESLTLLVTELEQALAFARRTANGFSLASFLAYQQFVRALLGSTDAPGGFSDHSLDEAAFSAGLGENPVAAVTFHILRGLAAALFGDAVALIRHAAQAMPLVPHIQGFYPVALAHLLQALACAERLRNSATPDERAGLLAELDVCREWLACRAEHAPTNFLHLVKLVEAERAWATGDCWGSTRSFDAAMTEAGRRQRPWHRALVTERAARFHLAQGLEQTGRTLLGQARELYRSWGATGKLRQLEREAPFFSTGEEGREYPQVASSTLSNDGIDLLAMMRASQALSSETSLQRLKERVIDLLGAMTGATRVQLVIRTGDGQGWHLLGPAENGDTRISLEQAADQGLVPLSVVRYVERTLEPLLLHDATQDDRFWLDPYLTGLERCSLLTVPLMSHGEPRALLLLENSRGRNAFSLDRLDAVMLLAGQLAVSLDNALLYDSLELKVAERTSALESEIVARRSAEELYRTLVEHSPDGILMVNPCGGAIVRFNGQAHLQLGYSRDEFSRLSIADLAKTDAEHLEMLTEQGEVRFETSHRTRQGEVRTIQARFKAIDYGGKAMAHCIYRDITDSRKMEQELLKARNLESLGLLAGGIAHDFNNLLTAILGNISLAQMLVPGDGKLYKLLTQAEKTSLRAGILTRQLLTFARGGAPIRQVTALSGLVREWALSSLPGSQASCSFTIPDDLWPCQVDEGQISQVINNLVINADQAMPEGGTISISAENLLLAPGSPLPLDSGPYLKIDVRDEGEGIPPELISSVFDPYFTTRQDRSGLGLATTYSIMKRHGGLITVESEAGVGTLFSLYLPAMAGKEAEKEQP</sequence>
<dbReference type="SMART" id="SM00065">
    <property type="entry name" value="GAF"/>
    <property type="match status" value="1"/>
</dbReference>
<dbReference type="eggNOG" id="COG3899">
    <property type="taxonomic scope" value="Bacteria"/>
</dbReference>
<evidence type="ECO:0000256" key="3">
    <source>
        <dbReference type="ARBA" id="ARBA00022553"/>
    </source>
</evidence>
<dbReference type="Pfam" id="PF13191">
    <property type="entry name" value="AAA_16"/>
    <property type="match status" value="1"/>
</dbReference>
<dbReference type="InterPro" id="IPR041664">
    <property type="entry name" value="AAA_16"/>
</dbReference>
<dbReference type="Pfam" id="PF01590">
    <property type="entry name" value="GAF"/>
    <property type="match status" value="1"/>
</dbReference>
<dbReference type="PRINTS" id="PR00344">
    <property type="entry name" value="BCTRLSENSOR"/>
</dbReference>
<dbReference type="EMBL" id="CP000482">
    <property type="protein sequence ID" value="ABL01003.1"/>
    <property type="molecule type" value="Genomic_DNA"/>
</dbReference>
<dbReference type="CDD" id="cd14014">
    <property type="entry name" value="STKc_PknB_like"/>
    <property type="match status" value="1"/>
</dbReference>
<dbReference type="SUPFAM" id="SSF55785">
    <property type="entry name" value="PYP-like sensor domain (PAS domain)"/>
    <property type="match status" value="1"/>
</dbReference>
<evidence type="ECO:0000313" key="8">
    <source>
        <dbReference type="Proteomes" id="UP000006732"/>
    </source>
</evidence>
<dbReference type="Gene3D" id="3.40.50.300">
    <property type="entry name" value="P-loop containing nucleotide triphosphate hydrolases"/>
    <property type="match status" value="1"/>
</dbReference>
<dbReference type="InterPro" id="IPR000719">
    <property type="entry name" value="Prot_kinase_dom"/>
</dbReference>
<organism evidence="7 8">
    <name type="scientific">Pelobacter propionicus (strain DSM 2379 / NBRC 103807 / OttBd1)</name>
    <dbReference type="NCBI Taxonomy" id="338966"/>
    <lineage>
        <taxon>Bacteria</taxon>
        <taxon>Pseudomonadati</taxon>
        <taxon>Thermodesulfobacteriota</taxon>
        <taxon>Desulfuromonadia</taxon>
        <taxon>Desulfuromonadales</taxon>
        <taxon>Desulfuromonadaceae</taxon>
        <taxon>Pelobacter</taxon>
    </lineage>
</organism>
<protein>
    <recommendedName>
        <fullName evidence="2">histidine kinase</fullName>
        <ecNumber evidence="2">2.7.13.3</ecNumber>
    </recommendedName>
</protein>
<dbReference type="PROSITE" id="PS50109">
    <property type="entry name" value="HIS_KIN"/>
    <property type="match status" value="1"/>
</dbReference>
<dbReference type="InterPro" id="IPR003594">
    <property type="entry name" value="HATPase_dom"/>
</dbReference>
<dbReference type="InterPro" id="IPR036890">
    <property type="entry name" value="HATPase_C_sf"/>
</dbReference>
<evidence type="ECO:0000259" key="4">
    <source>
        <dbReference type="PROSITE" id="PS50011"/>
    </source>
</evidence>
<dbReference type="InterPro" id="IPR011009">
    <property type="entry name" value="Kinase-like_dom_sf"/>
</dbReference>
<feature type="domain" description="PAS" evidence="6">
    <location>
        <begin position="1432"/>
        <end position="1475"/>
    </location>
</feature>
<dbReference type="eggNOG" id="COG2203">
    <property type="taxonomic scope" value="Bacteria"/>
</dbReference>
<name>A1AUI2_PELPD</name>
<dbReference type="GO" id="GO:0000155">
    <property type="term" value="F:phosphorelay sensor kinase activity"/>
    <property type="evidence" value="ECO:0007669"/>
    <property type="project" value="InterPro"/>
</dbReference>
<dbReference type="CDD" id="cd00082">
    <property type="entry name" value="HisKA"/>
    <property type="match status" value="1"/>
</dbReference>
<dbReference type="Pfam" id="PF13426">
    <property type="entry name" value="PAS_9"/>
    <property type="match status" value="1"/>
</dbReference>
<dbReference type="InterPro" id="IPR004358">
    <property type="entry name" value="Sig_transdc_His_kin-like_C"/>
</dbReference>
<dbReference type="Pfam" id="PF00069">
    <property type="entry name" value="Pkinase"/>
    <property type="match status" value="1"/>
</dbReference>
<dbReference type="Gene3D" id="3.30.565.10">
    <property type="entry name" value="Histidine kinase-like ATPase, C-terminal domain"/>
    <property type="match status" value="1"/>
</dbReference>
<dbReference type="SUPFAM" id="SSF56112">
    <property type="entry name" value="Protein kinase-like (PK-like)"/>
    <property type="match status" value="1"/>
</dbReference>
<dbReference type="eggNOG" id="COG0515">
    <property type="taxonomic scope" value="Bacteria"/>
</dbReference>
<dbReference type="HOGENOM" id="CLU_000445_34_2_7"/>
<dbReference type="InterPro" id="IPR035965">
    <property type="entry name" value="PAS-like_dom_sf"/>
</dbReference>
<dbReference type="Gene3D" id="1.10.510.10">
    <property type="entry name" value="Transferase(Phosphotransferase) domain 1"/>
    <property type="match status" value="1"/>
</dbReference>
<reference evidence="7 8" key="1">
    <citation type="submission" date="2006-10" db="EMBL/GenBank/DDBJ databases">
        <title>Complete sequence of chromosome of Pelobacter propionicus DSM 2379.</title>
        <authorList>
            <consortium name="US DOE Joint Genome Institute"/>
            <person name="Copeland A."/>
            <person name="Lucas S."/>
            <person name="Lapidus A."/>
            <person name="Barry K."/>
            <person name="Detter J.C."/>
            <person name="Glavina del Rio T."/>
            <person name="Hammon N."/>
            <person name="Israni S."/>
            <person name="Dalin E."/>
            <person name="Tice H."/>
            <person name="Pitluck S."/>
            <person name="Saunders E."/>
            <person name="Brettin T."/>
            <person name="Bruce D."/>
            <person name="Han C."/>
            <person name="Tapia R."/>
            <person name="Schmutz J."/>
            <person name="Larimer F."/>
            <person name="Land M."/>
            <person name="Hauser L."/>
            <person name="Kyrpides N."/>
            <person name="Kim E."/>
            <person name="Lovley D."/>
            <person name="Richardson P."/>
        </authorList>
    </citation>
    <scope>NUCLEOTIDE SEQUENCE [LARGE SCALE GENOMIC DNA]</scope>
    <source>
        <strain evidence="8">DSM 2379 / NBRC 103807 / OttBd1</strain>
    </source>
</reference>
<feature type="domain" description="Protein kinase" evidence="4">
    <location>
        <begin position="1"/>
        <end position="221"/>
    </location>
</feature>
<dbReference type="InterPro" id="IPR003661">
    <property type="entry name" value="HisK_dim/P_dom"/>
</dbReference>